<dbReference type="RefSeq" id="WP_234516392.1">
    <property type="nucleotide sequence ID" value="NZ_BAAAUF010000008.1"/>
</dbReference>
<comment type="similarity">
    <text evidence="2">Belongs to the asparagine synthetase family.</text>
</comment>
<dbReference type="PIRSF" id="PIRSF001589">
    <property type="entry name" value="Asn_synthetase_glu-h"/>
    <property type="match status" value="1"/>
</dbReference>
<dbReference type="SUPFAM" id="SSF52402">
    <property type="entry name" value="Adenine nucleotide alpha hydrolases-like"/>
    <property type="match status" value="1"/>
</dbReference>
<dbReference type="Gene3D" id="3.40.50.620">
    <property type="entry name" value="HUPs"/>
    <property type="match status" value="1"/>
</dbReference>
<evidence type="ECO:0000313" key="10">
    <source>
        <dbReference type="EMBL" id="GAA3029764.1"/>
    </source>
</evidence>
<reference evidence="11" key="1">
    <citation type="journal article" date="2019" name="Int. J. Syst. Evol. Microbiol.">
        <title>The Global Catalogue of Microorganisms (GCM) 10K type strain sequencing project: providing services to taxonomists for standard genome sequencing and annotation.</title>
        <authorList>
            <consortium name="The Broad Institute Genomics Platform"/>
            <consortium name="The Broad Institute Genome Sequencing Center for Infectious Disease"/>
            <person name="Wu L."/>
            <person name="Ma J."/>
        </authorList>
    </citation>
    <scope>NUCLEOTIDE SEQUENCE [LARGE SCALE GENOMIC DNA]</scope>
    <source>
        <strain evidence="11">JCM 9091</strain>
    </source>
</reference>
<dbReference type="CDD" id="cd00712">
    <property type="entry name" value="AsnB"/>
    <property type="match status" value="1"/>
</dbReference>
<gene>
    <name evidence="10" type="primary">asnB_1</name>
    <name evidence="10" type="ORF">GCM10010448_09680</name>
</gene>
<sequence length="623" mass="69343">MCGIAGWADFERDISAERPVVRAMTDTLACRGPDGDGVWVSAHAGFGHTRNAVIDIPGGGQPMVVEEDGRLLAAVTYNGEIYNFRELRTELEARGHRFRTRCDTEVVIRGYLEWGEKCGEHFNGMFAFGVWDARREELVLIRDQMGIKPLLYKLTPTGIVFGSEAKALLAHPDIATVVDGDGLRELLAQTKSPGTSIYADIREVLPGSVLRFSRKGVSEHRYWELTARPHTDDLPTTVAQIRERLEAVVARQLVADVPRGILLSGGLDSSVLTALAARWVAEHDEPQLRTFSLTLTGADGFRADEMRGTSDAPYATEMARHVGALHEEIALPAAELAAPEVRLATVVTQDMPTMFGDMDASAYLLSKAVREKATMVLSGETADEVFGGFQWVHNEQVVSAETFPWMAIMHVFDPTHPGLGLGLLDPGLLQKLDLRGYVAQRYREALADVPVLPGEDAHERRMREVIHLHLTRWLGVLLDRSDRLGMGPALEMRVPYCDHEFVDYVFNTPWAMKNHDGREKSLLRSIARDLVPASVLDRQKSPYPVTQDLGYLTELCRQLRDVLADPNAPVRPFVNLPAARAVAADPQRVAGRPGVWAWICRLDIEMLLSLNMWLEHYRVQVNL</sequence>
<evidence type="ECO:0000256" key="8">
    <source>
        <dbReference type="ARBA" id="ARBA00048741"/>
    </source>
</evidence>
<dbReference type="InterPro" id="IPR029055">
    <property type="entry name" value="Ntn_hydrolases_N"/>
</dbReference>
<dbReference type="PANTHER" id="PTHR43284">
    <property type="entry name" value="ASPARAGINE SYNTHETASE (GLUTAMINE-HYDROLYZING)"/>
    <property type="match status" value="1"/>
</dbReference>
<proteinExistence type="inferred from homology"/>
<evidence type="ECO:0000256" key="4">
    <source>
        <dbReference type="ARBA" id="ARBA00022741"/>
    </source>
</evidence>
<keyword evidence="4" id="KW-0547">Nucleotide-binding</keyword>
<keyword evidence="7" id="KW-0315">Glutamine amidotransferase</keyword>
<keyword evidence="6" id="KW-0028">Amino-acid biosynthesis</keyword>
<dbReference type="InterPro" id="IPR006426">
    <property type="entry name" value="Asn_synth_AEB"/>
</dbReference>
<dbReference type="EC" id="6.3.5.4" evidence="3"/>
<evidence type="ECO:0000256" key="2">
    <source>
        <dbReference type="ARBA" id="ARBA00005752"/>
    </source>
</evidence>
<dbReference type="Pfam" id="PF00733">
    <property type="entry name" value="Asn_synthase"/>
    <property type="match status" value="1"/>
</dbReference>
<dbReference type="CDD" id="cd01991">
    <property type="entry name" value="Asn_synthase_B_C"/>
    <property type="match status" value="1"/>
</dbReference>
<name>A0ABP6L1I0_9ACTN</name>
<dbReference type="EMBL" id="BAAAUF010000008">
    <property type="protein sequence ID" value="GAA3029764.1"/>
    <property type="molecule type" value="Genomic_DNA"/>
</dbReference>
<accession>A0ABP6L1I0</accession>
<comment type="caution">
    <text evidence="10">The sequence shown here is derived from an EMBL/GenBank/DDBJ whole genome shotgun (WGS) entry which is preliminary data.</text>
</comment>
<dbReference type="NCBIfam" id="TIGR01536">
    <property type="entry name" value="asn_synth_AEB"/>
    <property type="match status" value="1"/>
</dbReference>
<dbReference type="Pfam" id="PF13537">
    <property type="entry name" value="GATase_7"/>
    <property type="match status" value="1"/>
</dbReference>
<dbReference type="PROSITE" id="PS51278">
    <property type="entry name" value="GATASE_TYPE_2"/>
    <property type="match status" value="1"/>
</dbReference>
<evidence type="ECO:0000256" key="7">
    <source>
        <dbReference type="ARBA" id="ARBA00022962"/>
    </source>
</evidence>
<evidence type="ECO:0000256" key="1">
    <source>
        <dbReference type="ARBA" id="ARBA00005187"/>
    </source>
</evidence>
<comment type="catalytic activity">
    <reaction evidence="8">
        <text>L-aspartate + L-glutamine + ATP + H2O = L-asparagine + L-glutamate + AMP + diphosphate + H(+)</text>
        <dbReference type="Rhea" id="RHEA:12228"/>
        <dbReference type="ChEBI" id="CHEBI:15377"/>
        <dbReference type="ChEBI" id="CHEBI:15378"/>
        <dbReference type="ChEBI" id="CHEBI:29985"/>
        <dbReference type="ChEBI" id="CHEBI:29991"/>
        <dbReference type="ChEBI" id="CHEBI:30616"/>
        <dbReference type="ChEBI" id="CHEBI:33019"/>
        <dbReference type="ChEBI" id="CHEBI:58048"/>
        <dbReference type="ChEBI" id="CHEBI:58359"/>
        <dbReference type="ChEBI" id="CHEBI:456215"/>
        <dbReference type="EC" id="6.3.5.4"/>
    </reaction>
</comment>
<organism evidence="10 11">
    <name type="scientific">Streptomyces glomeratus</name>
    <dbReference type="NCBI Taxonomy" id="284452"/>
    <lineage>
        <taxon>Bacteria</taxon>
        <taxon>Bacillati</taxon>
        <taxon>Actinomycetota</taxon>
        <taxon>Actinomycetes</taxon>
        <taxon>Kitasatosporales</taxon>
        <taxon>Streptomycetaceae</taxon>
        <taxon>Streptomyces</taxon>
    </lineage>
</organism>
<comment type="pathway">
    <text evidence="1">Amino-acid biosynthesis; L-asparagine biosynthesis; L-asparagine from L-aspartate (L-Gln route): step 1/1.</text>
</comment>
<protein>
    <recommendedName>
        <fullName evidence="3">asparagine synthase (glutamine-hydrolyzing)</fullName>
        <ecNumber evidence="3">6.3.5.4</ecNumber>
    </recommendedName>
</protein>
<dbReference type="InterPro" id="IPR051786">
    <property type="entry name" value="ASN_synthetase/amidase"/>
</dbReference>
<evidence type="ECO:0000259" key="9">
    <source>
        <dbReference type="PROSITE" id="PS51278"/>
    </source>
</evidence>
<evidence type="ECO:0000256" key="3">
    <source>
        <dbReference type="ARBA" id="ARBA00012737"/>
    </source>
</evidence>
<dbReference type="Gene3D" id="3.60.20.10">
    <property type="entry name" value="Glutamine Phosphoribosylpyrophosphate, subunit 1, domain 1"/>
    <property type="match status" value="1"/>
</dbReference>
<dbReference type="InterPro" id="IPR033738">
    <property type="entry name" value="AsnB_N"/>
</dbReference>
<evidence type="ECO:0000256" key="6">
    <source>
        <dbReference type="ARBA" id="ARBA00022888"/>
    </source>
</evidence>
<keyword evidence="5" id="KW-0067">ATP-binding</keyword>
<dbReference type="InterPro" id="IPR001962">
    <property type="entry name" value="Asn_synthase"/>
</dbReference>
<keyword evidence="6" id="KW-0061">Asparagine biosynthesis</keyword>
<dbReference type="SUPFAM" id="SSF56235">
    <property type="entry name" value="N-terminal nucleophile aminohydrolases (Ntn hydrolases)"/>
    <property type="match status" value="1"/>
</dbReference>
<dbReference type="Proteomes" id="UP001501532">
    <property type="component" value="Unassembled WGS sequence"/>
</dbReference>
<dbReference type="PANTHER" id="PTHR43284:SF1">
    <property type="entry name" value="ASPARAGINE SYNTHETASE"/>
    <property type="match status" value="1"/>
</dbReference>
<dbReference type="InterPro" id="IPR014729">
    <property type="entry name" value="Rossmann-like_a/b/a_fold"/>
</dbReference>
<keyword evidence="11" id="KW-1185">Reference proteome</keyword>
<evidence type="ECO:0000313" key="11">
    <source>
        <dbReference type="Proteomes" id="UP001501532"/>
    </source>
</evidence>
<evidence type="ECO:0000256" key="5">
    <source>
        <dbReference type="ARBA" id="ARBA00022840"/>
    </source>
</evidence>
<dbReference type="InterPro" id="IPR017932">
    <property type="entry name" value="GATase_2_dom"/>
</dbReference>
<feature type="domain" description="Glutamine amidotransferase type-2" evidence="9">
    <location>
        <begin position="2"/>
        <end position="215"/>
    </location>
</feature>